<evidence type="ECO:0000313" key="1">
    <source>
        <dbReference type="EMBL" id="SFL07472.1"/>
    </source>
</evidence>
<dbReference type="AlphaFoldDB" id="A0A1I4EP05"/>
<dbReference type="Proteomes" id="UP000323300">
    <property type="component" value="Unassembled WGS sequence"/>
</dbReference>
<protein>
    <submittedName>
        <fullName evidence="1">Uncharacterized protein</fullName>
    </submittedName>
</protein>
<reference evidence="1 2" key="1">
    <citation type="submission" date="2016-10" db="EMBL/GenBank/DDBJ databases">
        <authorList>
            <person name="Varghese N."/>
            <person name="Submissions S."/>
        </authorList>
    </citation>
    <scope>NUCLEOTIDE SEQUENCE [LARGE SCALE GENOMIC DNA]</scope>
    <source>
        <strain evidence="1 2">DSM 21822</strain>
    </source>
</reference>
<sequence>MIGLMVMSRAAARGGVFEPEQLEILQRVFDQACIDRGYPRTGLDAEELASMILRLFHRGIMSEASLTVALDKESRKTPPPTGHPGPA</sequence>
<dbReference type="EMBL" id="FOSL01000029">
    <property type="protein sequence ID" value="SFL07472.1"/>
    <property type="molecule type" value="Genomic_DNA"/>
</dbReference>
<dbReference type="OrthoDB" id="8283452at2"/>
<proteinExistence type="predicted"/>
<dbReference type="RefSeq" id="WP_149763429.1">
    <property type="nucleotide sequence ID" value="NZ_BSPE01000012.1"/>
</dbReference>
<gene>
    <name evidence="1" type="ORF">SAMN04488498_1298</name>
</gene>
<evidence type="ECO:0000313" key="2">
    <source>
        <dbReference type="Proteomes" id="UP000323300"/>
    </source>
</evidence>
<accession>A0A1I4EP05</accession>
<name>A0A1I4EP05_9HYPH</name>
<keyword evidence="2" id="KW-1185">Reference proteome</keyword>
<organism evidence="1 2">
    <name type="scientific">Neomesorhizobium albiziae</name>
    <dbReference type="NCBI Taxonomy" id="335020"/>
    <lineage>
        <taxon>Bacteria</taxon>
        <taxon>Pseudomonadati</taxon>
        <taxon>Pseudomonadota</taxon>
        <taxon>Alphaproteobacteria</taxon>
        <taxon>Hyphomicrobiales</taxon>
        <taxon>Phyllobacteriaceae</taxon>
        <taxon>Neomesorhizobium</taxon>
    </lineage>
</organism>